<keyword evidence="1" id="KW-1133">Transmembrane helix</keyword>
<feature type="transmembrane region" description="Helical" evidence="1">
    <location>
        <begin position="81"/>
        <end position="104"/>
    </location>
</feature>
<evidence type="ECO:0000313" key="2">
    <source>
        <dbReference type="EMBL" id="MBC3864217.1"/>
    </source>
</evidence>
<name>A0A923HGR0_9BURK</name>
<keyword evidence="1" id="KW-0812">Transmembrane</keyword>
<evidence type="ECO:0000313" key="3">
    <source>
        <dbReference type="Proteomes" id="UP000634011"/>
    </source>
</evidence>
<proteinExistence type="predicted"/>
<dbReference type="RefSeq" id="WP_186914158.1">
    <property type="nucleotide sequence ID" value="NZ_JACOFV010000025.1"/>
</dbReference>
<protein>
    <submittedName>
        <fullName evidence="2">Uncharacterized protein</fullName>
    </submittedName>
</protein>
<evidence type="ECO:0000256" key="1">
    <source>
        <dbReference type="SAM" id="Phobius"/>
    </source>
</evidence>
<keyword evidence="3" id="KW-1185">Reference proteome</keyword>
<feature type="transmembrane region" description="Helical" evidence="1">
    <location>
        <begin position="12"/>
        <end position="29"/>
    </location>
</feature>
<comment type="caution">
    <text evidence="2">The sequence shown here is derived from an EMBL/GenBank/DDBJ whole genome shotgun (WGS) entry which is preliminary data.</text>
</comment>
<feature type="transmembrane region" description="Helical" evidence="1">
    <location>
        <begin position="41"/>
        <end position="61"/>
    </location>
</feature>
<gene>
    <name evidence="2" type="ORF">H8K32_19105</name>
</gene>
<dbReference type="Proteomes" id="UP000634011">
    <property type="component" value="Unassembled WGS sequence"/>
</dbReference>
<keyword evidence="1" id="KW-0472">Membrane</keyword>
<sequence>MSILDKLKLFPLSRAMALTLFSWSAYSSLMRGFSSHLMSEVLIGFAFIFWCLESFLKPLVFGNPTPEFLERKAQATVGSPALHHFLTVSGLVCLAGGYIARYFIER</sequence>
<dbReference type="EMBL" id="JACOFV010000025">
    <property type="protein sequence ID" value="MBC3864217.1"/>
    <property type="molecule type" value="Genomic_DNA"/>
</dbReference>
<organism evidence="2 3">
    <name type="scientific">Undibacterium jejuense</name>
    <dbReference type="NCBI Taxonomy" id="1344949"/>
    <lineage>
        <taxon>Bacteria</taxon>
        <taxon>Pseudomonadati</taxon>
        <taxon>Pseudomonadota</taxon>
        <taxon>Betaproteobacteria</taxon>
        <taxon>Burkholderiales</taxon>
        <taxon>Oxalobacteraceae</taxon>
        <taxon>Undibacterium</taxon>
    </lineage>
</organism>
<reference evidence="2" key="1">
    <citation type="submission" date="2020-08" db="EMBL/GenBank/DDBJ databases">
        <title>Novel species isolated from subtropical streams in China.</title>
        <authorList>
            <person name="Lu H."/>
        </authorList>
    </citation>
    <scope>NUCLEOTIDE SEQUENCE</scope>
    <source>
        <strain evidence="2">KACC 12607</strain>
    </source>
</reference>
<dbReference type="AlphaFoldDB" id="A0A923HGR0"/>
<accession>A0A923HGR0</accession>